<dbReference type="GO" id="GO:0006006">
    <property type="term" value="P:glucose metabolic process"/>
    <property type="evidence" value="ECO:0007669"/>
    <property type="project" value="UniProtKB-KW"/>
</dbReference>
<dbReference type="PANTHER" id="PTHR47779">
    <property type="entry name" value="SYNTHASE (CCG-9), PUTATIVE (AFU_ORTHOLOGUE AFUA_3G12100)-RELATED"/>
    <property type="match status" value="1"/>
</dbReference>
<name>A0A8H4ILI2_9PEZI</name>
<dbReference type="GO" id="GO:0016757">
    <property type="term" value="F:glycosyltransferase activity"/>
    <property type="evidence" value="ECO:0007669"/>
    <property type="project" value="UniProtKB-KW"/>
</dbReference>
<proteinExistence type="inferred from homology"/>
<evidence type="ECO:0000256" key="2">
    <source>
        <dbReference type="ARBA" id="ARBA00011738"/>
    </source>
</evidence>
<dbReference type="InterPro" id="IPR001296">
    <property type="entry name" value="Glyco_trans_1"/>
</dbReference>
<feature type="domain" description="Trehalose synthase N-terminal" evidence="9">
    <location>
        <begin position="279"/>
        <end position="444"/>
    </location>
</feature>
<feature type="domain" description="Glycosyl transferase family 1" evidence="8">
    <location>
        <begin position="494"/>
        <end position="672"/>
    </location>
</feature>
<keyword evidence="4" id="KW-0328">Glycosyltransferase</keyword>
<evidence type="ECO:0000313" key="10">
    <source>
        <dbReference type="EMBL" id="KAF4303392.1"/>
    </source>
</evidence>
<dbReference type="InterPro" id="IPR052078">
    <property type="entry name" value="Trehalose_Metab_GTase"/>
</dbReference>
<protein>
    <submittedName>
        <fullName evidence="10">Glycosyl transferase family 1</fullName>
    </submittedName>
</protein>
<dbReference type="AlphaFoldDB" id="A0A8H4ILI2"/>
<dbReference type="Pfam" id="PF00534">
    <property type="entry name" value="Glycos_transf_1"/>
    <property type="match status" value="1"/>
</dbReference>
<organism evidence="10 11">
    <name type="scientific">Botryosphaeria dothidea</name>
    <dbReference type="NCBI Taxonomy" id="55169"/>
    <lineage>
        <taxon>Eukaryota</taxon>
        <taxon>Fungi</taxon>
        <taxon>Dikarya</taxon>
        <taxon>Ascomycota</taxon>
        <taxon>Pezizomycotina</taxon>
        <taxon>Dothideomycetes</taxon>
        <taxon>Dothideomycetes incertae sedis</taxon>
        <taxon>Botryosphaeriales</taxon>
        <taxon>Botryosphaeriaceae</taxon>
        <taxon>Botryosphaeria</taxon>
    </lineage>
</organism>
<accession>A0A8H4ILI2</accession>
<comment type="subunit">
    <text evidence="2">Homodimer.</text>
</comment>
<dbReference type="EMBL" id="WWBZ02000062">
    <property type="protein sequence ID" value="KAF4303392.1"/>
    <property type="molecule type" value="Genomic_DNA"/>
</dbReference>
<evidence type="ECO:0000259" key="8">
    <source>
        <dbReference type="Pfam" id="PF00534"/>
    </source>
</evidence>
<evidence type="ECO:0000256" key="1">
    <source>
        <dbReference type="ARBA" id="ARBA00009481"/>
    </source>
</evidence>
<dbReference type="PANTHER" id="PTHR47779:SF1">
    <property type="entry name" value="SYNTHASE (CCG-9), PUTATIVE (AFU_ORTHOLOGUE AFUA_3G12100)-RELATED"/>
    <property type="match status" value="1"/>
</dbReference>
<dbReference type="Gene3D" id="3.40.50.2000">
    <property type="entry name" value="Glycogen Phosphorylase B"/>
    <property type="match status" value="2"/>
</dbReference>
<feature type="compositionally biased region" description="Polar residues" evidence="7">
    <location>
        <begin position="1"/>
        <end position="13"/>
    </location>
</feature>
<dbReference type="OrthoDB" id="937291at2759"/>
<dbReference type="Proteomes" id="UP000572817">
    <property type="component" value="Unassembled WGS sequence"/>
</dbReference>
<evidence type="ECO:0000256" key="4">
    <source>
        <dbReference type="ARBA" id="ARBA00022676"/>
    </source>
</evidence>
<keyword evidence="11" id="KW-1185">Reference proteome</keyword>
<evidence type="ECO:0000256" key="3">
    <source>
        <dbReference type="ARBA" id="ARBA00022526"/>
    </source>
</evidence>
<dbReference type="Pfam" id="PF21269">
    <property type="entry name" value="TreT_GT1"/>
    <property type="match status" value="1"/>
</dbReference>
<evidence type="ECO:0000256" key="5">
    <source>
        <dbReference type="ARBA" id="ARBA00022679"/>
    </source>
</evidence>
<keyword evidence="6" id="KW-0119">Carbohydrate metabolism</keyword>
<comment type="caution">
    <text evidence="10">The sequence shown here is derived from an EMBL/GenBank/DDBJ whole genome shotgun (WGS) entry which is preliminary data.</text>
</comment>
<comment type="similarity">
    <text evidence="1">Belongs to the glycosyltransferase group 1 family. Glycosyltransferase 4 subfamily.</text>
</comment>
<evidence type="ECO:0000259" key="9">
    <source>
        <dbReference type="Pfam" id="PF21269"/>
    </source>
</evidence>
<reference evidence="10" key="1">
    <citation type="submission" date="2020-04" db="EMBL/GenBank/DDBJ databases">
        <title>Genome Assembly and Annotation of Botryosphaeria dothidea sdau 11-99, a Latent Pathogen of Apple Fruit Ring Rot in China.</title>
        <authorList>
            <person name="Yu C."/>
            <person name="Diao Y."/>
            <person name="Lu Q."/>
            <person name="Zhao J."/>
            <person name="Cui S."/>
            <person name="Peng C."/>
            <person name="He B."/>
            <person name="Liu H."/>
        </authorList>
    </citation>
    <scope>NUCLEOTIDE SEQUENCE [LARGE SCALE GENOMIC DNA]</scope>
    <source>
        <strain evidence="10">Sdau11-99</strain>
    </source>
</reference>
<evidence type="ECO:0000313" key="11">
    <source>
        <dbReference type="Proteomes" id="UP000572817"/>
    </source>
</evidence>
<evidence type="ECO:0000256" key="7">
    <source>
        <dbReference type="SAM" id="MobiDB-lite"/>
    </source>
</evidence>
<gene>
    <name evidence="10" type="ORF">GTA08_BOTSDO09312</name>
</gene>
<keyword evidence="5 10" id="KW-0808">Transferase</keyword>
<dbReference type="InterPro" id="IPR049438">
    <property type="entry name" value="TreT_GT1"/>
</dbReference>
<evidence type="ECO:0000256" key="6">
    <source>
        <dbReference type="ARBA" id="ARBA00023277"/>
    </source>
</evidence>
<keyword evidence="3" id="KW-0313">Glucose metabolism</keyword>
<sequence>MLDTLRPTNTPNRQHSRRATWAGGTEAHAATKVRHKFEVKGARKHLERLEKAQEKGDLGVALNTLYLGLAAKQDHQGLIEVGIASHDGTYSIDFAVIVLGDSKRDSAVSSGGNTPYASRAQTPALPLSEEDREKVLADFFIQKVLDYQKEHHYKFVGAGITKNLLKMSPQLPSRLWWELDIVPMIFEHGLENPNGDSVDEVTIDEEADSMARKSLMFFGPNLQPRVQVGYKNIVEVDSRGHAQITRLDQYPDTVGKRTWDATMKYVDSIKKNKTKVAFFNSTPQGGGVALMRHALIRFFRLVGVDVRWFVPKPKPEVFRITKTNHNILQGVAGPHERLTDEMKETLDEWCKGNADRFWLKAGGPLAPRSQGGADVIIVDDPQMPSLVAISKKVDPDRPVIFRSHIQVRSDLADQPGTPTSEVWDWVWNHVKQADLFISHPVRDFVPKCVDFKKVGYLPATTDWLDGLNKDMSQFVTEYYFHELSTEAFRQRVNHLDFPNRQYIAQIARFDPAKGIPDVLASYAELRRNHLKTWPHEKTPQLVIAGHGAVDDPDGSMILDQTLCLLDDKYSDIAEDIVVMRLGPSDQQLNAILSNAKVALQLSTREGFEVKVSEAVHKGIPIIATKAGGIPLQVQDKKSGFLVEPSDYKAVAKHLYELFSNQELYENMSKYAATHVSDEVSTVGNALAWLYMADSLAQGKKLLPDSKWINDMAREEAGLPYVEGETRLPRNKELNLKD</sequence>
<dbReference type="SUPFAM" id="SSF53756">
    <property type="entry name" value="UDP-Glycosyltransferase/glycogen phosphorylase"/>
    <property type="match status" value="1"/>
</dbReference>
<feature type="region of interest" description="Disordered" evidence="7">
    <location>
        <begin position="1"/>
        <end position="27"/>
    </location>
</feature>